<name>A0ABR9ZT43_9FIRM</name>
<proteinExistence type="predicted"/>
<evidence type="ECO:0000313" key="1">
    <source>
        <dbReference type="EMBL" id="MBF4693629.1"/>
    </source>
</evidence>
<accession>A0ABR9ZT43</accession>
<protein>
    <submittedName>
        <fullName evidence="1">Uncharacterized protein</fullName>
    </submittedName>
</protein>
<organism evidence="1 2">
    <name type="scientific">Fusibacter ferrireducens</name>
    <dbReference type="NCBI Taxonomy" id="2785058"/>
    <lineage>
        <taxon>Bacteria</taxon>
        <taxon>Bacillati</taxon>
        <taxon>Bacillota</taxon>
        <taxon>Clostridia</taxon>
        <taxon>Eubacteriales</taxon>
        <taxon>Eubacteriales Family XII. Incertae Sedis</taxon>
        <taxon>Fusibacter</taxon>
    </lineage>
</organism>
<reference evidence="1 2" key="1">
    <citation type="submission" date="2020-11" db="EMBL/GenBank/DDBJ databases">
        <title>Fusibacter basophilias sp. nov.</title>
        <authorList>
            <person name="Qiu D."/>
        </authorList>
    </citation>
    <scope>NUCLEOTIDE SEQUENCE [LARGE SCALE GENOMIC DNA]</scope>
    <source>
        <strain evidence="1 2">Q10-2</strain>
    </source>
</reference>
<keyword evidence="2" id="KW-1185">Reference proteome</keyword>
<dbReference type="EMBL" id="JADKNH010000006">
    <property type="protein sequence ID" value="MBF4693629.1"/>
    <property type="molecule type" value="Genomic_DNA"/>
</dbReference>
<comment type="caution">
    <text evidence="1">The sequence shown here is derived from an EMBL/GenBank/DDBJ whole genome shotgun (WGS) entry which is preliminary data.</text>
</comment>
<dbReference type="Proteomes" id="UP000614200">
    <property type="component" value="Unassembled WGS sequence"/>
</dbReference>
<gene>
    <name evidence="1" type="ORF">ISU02_10875</name>
</gene>
<sequence length="716" mass="79207">MSKLTQFLNLFKYERTTDNQQTFNIETALNDNWDKVDEAVKTLDTELTSVEDRTAVIENKIDTPDFGVATINQDAISVTAEDSFKGVSQLAKFGGGTLYNAVKNGDFGDGTAGWTSPSAVLSASNNILSVTCNGTVAEGQARYLFGDELKNSDNKFFRIRVRVTNSNCTLLLFRMGDSGTIASVSNPVENTWYTLFGFYSYEIIVSGGEQLRVYHSYADAATANGKVMEVDGNAGVFTIPITGTPYESYTADQMNSVVEEYFEGLHSTQRCSVLCRGINKFDNIMEFGSYSSTNGLPVTSSVNIRNKNPIPINVGIYKISNLPATGDKWGVLYDSNLSFLNFFYIGANTSGTVTVSQNGFFNFYIMGGVSLTQQVMLNEGSTALPYEQFDGSTLTLTATDPEKFEWSQVGIKNNSSEILNGEFLTNKHIESYTLKAGDVVWEDTGTTVDRGYILRSLLSGIYIQPSGVTQLRILISNFRPNDTISSWDDPIYEYTFFDSLSFSSSIYLIFPESLFTNQTECDNYFVGKKIYYWLQQPLTYTESELPQIGVTVEGNLTALLDGTREFIAHDYDILPSSIEIEYPRNINQAVTNNALAVKSLELQVDGKASKIQEDWIAPTLLNGWVNYGLTYETAGYYKDDFGVVHLKGLIKNGITTPGTTLFTLPTGYRTNLNKDIVTISNSVEAIIRIYSSGNVGIIKGQTADFSMDNISFRAEV</sequence>
<dbReference type="RefSeq" id="WP_194701872.1">
    <property type="nucleotide sequence ID" value="NZ_JADKNH010000006.1"/>
</dbReference>
<evidence type="ECO:0000313" key="2">
    <source>
        <dbReference type="Proteomes" id="UP000614200"/>
    </source>
</evidence>